<sequence>MSDVIDLRAFYSSQLGMVARRMVTRAIRTHWPSARGMLTVGLGYCTPYLGIFREEADRSLAFMPARQGVIHWPTARPGRSALVEDDMLPLADAAVDRLLIVHALEVSNDAQALLREAWRVLAAGGKVLAVVPNRRGLWAQRDTTPFGQGRPYSARQLTELMRQCSFTPVSWSQALWVPPVRRSLVLGSAIAWERTGSALGLPFAGVHLVEATKQVYKPAAIRRERAIEIFRPVLAPNPAAREADMPVRRVEG</sequence>
<dbReference type="Proteomes" id="UP000241808">
    <property type="component" value="Unassembled WGS sequence"/>
</dbReference>
<protein>
    <submittedName>
        <fullName evidence="2">Methyltransferase family protein</fullName>
    </submittedName>
</protein>
<dbReference type="AlphaFoldDB" id="A0A2T4YY56"/>
<feature type="domain" description="Methyltransferase type 11" evidence="1">
    <location>
        <begin position="87"/>
        <end position="128"/>
    </location>
</feature>
<dbReference type="EMBL" id="PZZL01000010">
    <property type="protein sequence ID" value="PTM51454.1"/>
    <property type="molecule type" value="Genomic_DNA"/>
</dbReference>
<keyword evidence="2" id="KW-0808">Transferase</keyword>
<proteinExistence type="predicted"/>
<dbReference type="SUPFAM" id="SSF53335">
    <property type="entry name" value="S-adenosyl-L-methionine-dependent methyltransferases"/>
    <property type="match status" value="1"/>
</dbReference>
<reference evidence="2 3" key="1">
    <citation type="submission" date="2018-04" db="EMBL/GenBank/DDBJ databases">
        <title>Genomic Encyclopedia of Archaeal and Bacterial Type Strains, Phase II (KMG-II): from individual species to whole genera.</title>
        <authorList>
            <person name="Goeker M."/>
        </authorList>
    </citation>
    <scope>NUCLEOTIDE SEQUENCE [LARGE SCALE GENOMIC DNA]</scope>
    <source>
        <strain evidence="2 3">DSM 25521</strain>
    </source>
</reference>
<comment type="caution">
    <text evidence="2">The sequence shown here is derived from an EMBL/GenBank/DDBJ whole genome shotgun (WGS) entry which is preliminary data.</text>
</comment>
<dbReference type="Gene3D" id="3.40.50.150">
    <property type="entry name" value="Vaccinia Virus protein VP39"/>
    <property type="match status" value="1"/>
</dbReference>
<dbReference type="GO" id="GO:0032259">
    <property type="term" value="P:methylation"/>
    <property type="evidence" value="ECO:0007669"/>
    <property type="project" value="UniProtKB-KW"/>
</dbReference>
<gene>
    <name evidence="2" type="ORF">C8P69_110119</name>
</gene>
<dbReference type="InterPro" id="IPR013216">
    <property type="entry name" value="Methyltransf_11"/>
</dbReference>
<organism evidence="2 3">
    <name type="scientific">Phreatobacter oligotrophus</name>
    <dbReference type="NCBI Taxonomy" id="1122261"/>
    <lineage>
        <taxon>Bacteria</taxon>
        <taxon>Pseudomonadati</taxon>
        <taxon>Pseudomonadota</taxon>
        <taxon>Alphaproteobacteria</taxon>
        <taxon>Hyphomicrobiales</taxon>
        <taxon>Phreatobacteraceae</taxon>
        <taxon>Phreatobacter</taxon>
    </lineage>
</organism>
<keyword evidence="3" id="KW-1185">Reference proteome</keyword>
<keyword evidence="2" id="KW-0489">Methyltransferase</keyword>
<accession>A0A2T4YY56</accession>
<evidence type="ECO:0000313" key="2">
    <source>
        <dbReference type="EMBL" id="PTM51454.1"/>
    </source>
</evidence>
<dbReference type="Pfam" id="PF08241">
    <property type="entry name" value="Methyltransf_11"/>
    <property type="match status" value="1"/>
</dbReference>
<dbReference type="InterPro" id="IPR029063">
    <property type="entry name" value="SAM-dependent_MTases_sf"/>
</dbReference>
<evidence type="ECO:0000313" key="3">
    <source>
        <dbReference type="Proteomes" id="UP000241808"/>
    </source>
</evidence>
<name>A0A2T4YY56_9HYPH</name>
<dbReference type="GO" id="GO:0008757">
    <property type="term" value="F:S-adenosylmethionine-dependent methyltransferase activity"/>
    <property type="evidence" value="ECO:0007669"/>
    <property type="project" value="InterPro"/>
</dbReference>
<evidence type="ECO:0000259" key="1">
    <source>
        <dbReference type="Pfam" id="PF08241"/>
    </source>
</evidence>